<feature type="transmembrane region" description="Helical" evidence="1">
    <location>
        <begin position="6"/>
        <end position="26"/>
    </location>
</feature>
<keyword evidence="1" id="KW-0812">Transmembrane</keyword>
<feature type="transmembrane region" description="Helical" evidence="1">
    <location>
        <begin position="66"/>
        <end position="85"/>
    </location>
</feature>
<feature type="transmembrane region" description="Helical" evidence="1">
    <location>
        <begin position="130"/>
        <end position="158"/>
    </location>
</feature>
<accession>A0A919VIF6</accession>
<comment type="caution">
    <text evidence="2">The sequence shown here is derived from an EMBL/GenBank/DDBJ whole genome shotgun (WGS) entry which is preliminary data.</text>
</comment>
<sequence>MKVGNITKGGLFVAITVVFLYIASVIPTNKLSLLTLASVIIPISVITTSISNSFIVYLAASITSLMVINKTIALSYVIFFGLYGFIKHYTEKINNLFLEITLKFIFFNLCFFILYTFYKTFFIKQIPLKIPFIFVTLAVQAIFLIFDYVLTLIISYFYNRLKNKGLF</sequence>
<dbReference type="Proteomes" id="UP000679179">
    <property type="component" value="Unassembled WGS sequence"/>
</dbReference>
<reference evidence="2" key="1">
    <citation type="submission" date="2021-03" db="EMBL/GenBank/DDBJ databases">
        <title>Taxonomic study of Clostridium polyendosporum from meadow-gley soil under rice.</title>
        <authorList>
            <person name="Kobayashi H."/>
            <person name="Tanizawa Y."/>
            <person name="Yagura M."/>
        </authorList>
    </citation>
    <scope>NUCLEOTIDE SEQUENCE</scope>
    <source>
        <strain evidence="2">JCM 30710</strain>
    </source>
</reference>
<dbReference type="RefSeq" id="WP_212905355.1">
    <property type="nucleotide sequence ID" value="NZ_BOPZ01000052.1"/>
</dbReference>
<evidence type="ECO:0000313" key="2">
    <source>
        <dbReference type="EMBL" id="GIM30691.1"/>
    </source>
</evidence>
<protein>
    <submittedName>
        <fullName evidence="2">Uncharacterized protein</fullName>
    </submittedName>
</protein>
<dbReference type="EMBL" id="BOPZ01000052">
    <property type="protein sequence ID" value="GIM30691.1"/>
    <property type="molecule type" value="Genomic_DNA"/>
</dbReference>
<keyword evidence="1" id="KW-1133">Transmembrane helix</keyword>
<keyword evidence="3" id="KW-1185">Reference proteome</keyword>
<feature type="transmembrane region" description="Helical" evidence="1">
    <location>
        <begin position="33"/>
        <end position="60"/>
    </location>
</feature>
<gene>
    <name evidence="2" type="ORF">CPJCM30710_33570</name>
</gene>
<organism evidence="2 3">
    <name type="scientific">Clostridium polyendosporum</name>
    <dbReference type="NCBI Taxonomy" id="69208"/>
    <lineage>
        <taxon>Bacteria</taxon>
        <taxon>Bacillati</taxon>
        <taxon>Bacillota</taxon>
        <taxon>Clostridia</taxon>
        <taxon>Eubacteriales</taxon>
        <taxon>Clostridiaceae</taxon>
        <taxon>Clostridium</taxon>
    </lineage>
</organism>
<evidence type="ECO:0000256" key="1">
    <source>
        <dbReference type="SAM" id="Phobius"/>
    </source>
</evidence>
<dbReference type="AlphaFoldDB" id="A0A919VIF6"/>
<feature type="transmembrane region" description="Helical" evidence="1">
    <location>
        <begin position="97"/>
        <end position="118"/>
    </location>
</feature>
<evidence type="ECO:0000313" key="3">
    <source>
        <dbReference type="Proteomes" id="UP000679179"/>
    </source>
</evidence>
<proteinExistence type="predicted"/>
<keyword evidence="1" id="KW-0472">Membrane</keyword>
<name>A0A919VIF6_9CLOT</name>